<evidence type="ECO:0000259" key="6">
    <source>
        <dbReference type="Pfam" id="PF22148"/>
    </source>
</evidence>
<evidence type="ECO:0000256" key="3">
    <source>
        <dbReference type="ARBA" id="ARBA00022801"/>
    </source>
</evidence>
<comment type="similarity">
    <text evidence="1">Belongs to the peptidase S8 family.</text>
</comment>
<dbReference type="InterPro" id="IPR023828">
    <property type="entry name" value="Peptidase_S8_Ser-AS"/>
</dbReference>
<organism evidence="7">
    <name type="scientific">hydrothermal vent metagenome</name>
    <dbReference type="NCBI Taxonomy" id="652676"/>
    <lineage>
        <taxon>unclassified sequences</taxon>
        <taxon>metagenomes</taxon>
        <taxon>ecological metagenomes</taxon>
    </lineage>
</organism>
<protein>
    <submittedName>
        <fullName evidence="7">Serine protease, subtilase family</fullName>
    </submittedName>
</protein>
<dbReference type="PANTHER" id="PTHR43399:SF4">
    <property type="entry name" value="CELL WALL-ASSOCIATED PROTEASE"/>
    <property type="match status" value="1"/>
</dbReference>
<dbReference type="AlphaFoldDB" id="A0A3B0X5U6"/>
<dbReference type="InterPro" id="IPR022398">
    <property type="entry name" value="Peptidase_S8_His-AS"/>
</dbReference>
<dbReference type="InterPro" id="IPR036852">
    <property type="entry name" value="Peptidase_S8/S53_dom_sf"/>
</dbReference>
<dbReference type="SUPFAM" id="SSF52743">
    <property type="entry name" value="Subtilisin-like"/>
    <property type="match status" value="1"/>
</dbReference>
<evidence type="ECO:0000313" key="7">
    <source>
        <dbReference type="EMBL" id="VAW51304.1"/>
    </source>
</evidence>
<accession>A0A3B0X5U6</accession>
<evidence type="ECO:0000259" key="5">
    <source>
        <dbReference type="Pfam" id="PF00082"/>
    </source>
</evidence>
<name>A0A3B0X5U6_9ZZZZ</name>
<gene>
    <name evidence="7" type="ORF">MNBD_GAMMA06-1896</name>
</gene>
<dbReference type="PROSITE" id="PS51892">
    <property type="entry name" value="SUBTILASE"/>
    <property type="match status" value="1"/>
</dbReference>
<evidence type="ECO:0000256" key="2">
    <source>
        <dbReference type="ARBA" id="ARBA00022670"/>
    </source>
</evidence>
<dbReference type="Gene3D" id="3.40.50.200">
    <property type="entry name" value="Peptidase S8/S53 domain"/>
    <property type="match status" value="1"/>
</dbReference>
<dbReference type="InterPro" id="IPR054399">
    <property type="entry name" value="Fervidolysin-like_N_prodom"/>
</dbReference>
<dbReference type="PANTHER" id="PTHR43399">
    <property type="entry name" value="SUBTILISIN-RELATED"/>
    <property type="match status" value="1"/>
</dbReference>
<dbReference type="PROSITE" id="PS00136">
    <property type="entry name" value="SUBTILASE_ASP"/>
    <property type="match status" value="1"/>
</dbReference>
<keyword evidence="2 7" id="KW-0645">Protease</keyword>
<dbReference type="EMBL" id="UOFD01000027">
    <property type="protein sequence ID" value="VAW51304.1"/>
    <property type="molecule type" value="Genomic_DNA"/>
</dbReference>
<reference evidence="7" key="1">
    <citation type="submission" date="2018-06" db="EMBL/GenBank/DDBJ databases">
        <authorList>
            <person name="Zhirakovskaya E."/>
        </authorList>
    </citation>
    <scope>NUCLEOTIDE SEQUENCE</scope>
</reference>
<dbReference type="Pfam" id="PF22148">
    <property type="entry name" value="Fervidolysin_NPro-like"/>
    <property type="match status" value="1"/>
</dbReference>
<dbReference type="InterPro" id="IPR034204">
    <property type="entry name" value="PfSUB1-like_cat_dom"/>
</dbReference>
<dbReference type="InterPro" id="IPR023827">
    <property type="entry name" value="Peptidase_S8_Asp-AS"/>
</dbReference>
<evidence type="ECO:0000256" key="1">
    <source>
        <dbReference type="ARBA" id="ARBA00011073"/>
    </source>
</evidence>
<dbReference type="PRINTS" id="PR00723">
    <property type="entry name" value="SUBTILISIN"/>
</dbReference>
<dbReference type="InterPro" id="IPR015500">
    <property type="entry name" value="Peptidase_S8_subtilisin-rel"/>
</dbReference>
<dbReference type="PROSITE" id="PS00137">
    <property type="entry name" value="SUBTILASE_HIS"/>
    <property type="match status" value="1"/>
</dbReference>
<feature type="non-terminal residue" evidence="7">
    <location>
        <position position="449"/>
    </location>
</feature>
<dbReference type="GO" id="GO:0004252">
    <property type="term" value="F:serine-type endopeptidase activity"/>
    <property type="evidence" value="ECO:0007669"/>
    <property type="project" value="InterPro"/>
</dbReference>
<feature type="domain" description="Peptidase S8/S53" evidence="5">
    <location>
        <begin position="155"/>
        <end position="412"/>
    </location>
</feature>
<dbReference type="CDD" id="cd07473">
    <property type="entry name" value="Peptidases_S8_Subtilisin_like"/>
    <property type="match status" value="1"/>
</dbReference>
<dbReference type="InterPro" id="IPR000209">
    <property type="entry name" value="Peptidase_S8/S53_dom"/>
</dbReference>
<dbReference type="Pfam" id="PF00082">
    <property type="entry name" value="Peptidase_S8"/>
    <property type="match status" value="1"/>
</dbReference>
<keyword evidence="3" id="KW-0378">Hydrolase</keyword>
<evidence type="ECO:0000256" key="4">
    <source>
        <dbReference type="ARBA" id="ARBA00022825"/>
    </source>
</evidence>
<sequence>MQNQKNSLSRLTIFLSSLFILLTTLSFNVNAVVGQAAVNTQQSDGILVRFKSGVSNATRQQVLGSAGCSETKQFGLVQGLSHASVQSGMHMHAALNNLQANNAVLYAEPNYIVTAAAIPNDPRFGALYGLNNTGQTGGTVDADIDAAEAWDTQTGTRVIVGVIDSGLDYNHEDIVGNVWRNTGEIANNGIDDDRNGFIDDIRGWDFANNDNNPFDDNDHGTHVSGTVAAVGNNGIGVTGVNWSAQIMPLKFLNAQGAGTTANAISALDYAVMMGARITNSSWGGGPFSRALFDSIANAQAAGHLFVTSAGNAGSNNDVTPTYPASYNLNNIIAVAATDDDDRLANFSSFGRVSVDLGAPGVAILSTTPGNTYSSFNGTSMASPHVAGAAALLLAADPTLSVAGLKAALLDNVDTIAALAGITVTGGRLNVGNAMNALVRVTVTPETATL</sequence>
<proteinExistence type="inferred from homology"/>
<dbReference type="InterPro" id="IPR051048">
    <property type="entry name" value="Peptidase_S8/S53_subtilisin"/>
</dbReference>
<feature type="domain" description="Fervidolysin-like N-terminal prodomain" evidence="6">
    <location>
        <begin position="44"/>
        <end position="110"/>
    </location>
</feature>
<dbReference type="PROSITE" id="PS00138">
    <property type="entry name" value="SUBTILASE_SER"/>
    <property type="match status" value="1"/>
</dbReference>
<dbReference type="GO" id="GO:0006508">
    <property type="term" value="P:proteolysis"/>
    <property type="evidence" value="ECO:0007669"/>
    <property type="project" value="UniProtKB-KW"/>
</dbReference>
<keyword evidence="4" id="KW-0720">Serine protease</keyword>